<evidence type="ECO:0000313" key="1">
    <source>
        <dbReference type="EMBL" id="SPF37945.1"/>
    </source>
</evidence>
<evidence type="ECO:0000313" key="2">
    <source>
        <dbReference type="Proteomes" id="UP000238916"/>
    </source>
</evidence>
<dbReference type="EMBL" id="OMOF01000100">
    <property type="protein sequence ID" value="SPF37945.1"/>
    <property type="molecule type" value="Genomic_DNA"/>
</dbReference>
<dbReference type="Proteomes" id="UP000238916">
    <property type="component" value="Unassembled WGS sequence"/>
</dbReference>
<reference evidence="2" key="1">
    <citation type="submission" date="2018-02" db="EMBL/GenBank/DDBJ databases">
        <authorList>
            <person name="Hausmann B."/>
        </authorList>
    </citation>
    <scope>NUCLEOTIDE SEQUENCE [LARGE SCALE GENOMIC DNA]</scope>
    <source>
        <strain evidence="2">Peat soil MAG SbF1</strain>
    </source>
</reference>
<accession>A0A2U3KE43</accession>
<name>A0A2U3KE43_9FIRM</name>
<dbReference type="AlphaFoldDB" id="A0A2U3KE43"/>
<protein>
    <submittedName>
        <fullName evidence="1">Uncharacterized protein</fullName>
    </submittedName>
</protein>
<sequence length="68" mass="7929">MKLNANIVKIKLKLTIPRLKEFVHFTTVEPICISDVQNVQEFVIVLKKEIQLISKLVKITLFGKIFEF</sequence>
<organism evidence="1 2">
    <name type="scientific">Candidatus Desulfosporosinus infrequens</name>
    <dbReference type="NCBI Taxonomy" id="2043169"/>
    <lineage>
        <taxon>Bacteria</taxon>
        <taxon>Bacillati</taxon>
        <taxon>Bacillota</taxon>
        <taxon>Clostridia</taxon>
        <taxon>Eubacteriales</taxon>
        <taxon>Desulfitobacteriaceae</taxon>
        <taxon>Desulfosporosinus</taxon>
    </lineage>
</organism>
<gene>
    <name evidence="1" type="ORF">SBF1_1890004</name>
</gene>
<proteinExistence type="predicted"/>